<evidence type="ECO:0000313" key="2">
    <source>
        <dbReference type="Proteomes" id="UP000003121"/>
    </source>
</evidence>
<gene>
    <name evidence="1" type="ORF">KUI_0112</name>
</gene>
<organism evidence="1 2">
    <name type="scientific">Taylorella equigenitalis ATCC 35865</name>
    <dbReference type="NCBI Taxonomy" id="743973"/>
    <lineage>
        <taxon>Bacteria</taxon>
        <taxon>Pseudomonadati</taxon>
        <taxon>Pseudomonadota</taxon>
        <taxon>Betaproteobacteria</taxon>
        <taxon>Burkholderiales</taxon>
        <taxon>Alcaligenaceae</taxon>
        <taxon>Taylorella</taxon>
    </lineage>
</organism>
<dbReference type="RefSeq" id="WP_014840034.1">
    <property type="nucleotide sequence ID" value="NC_018108.1"/>
</dbReference>
<keyword evidence="2" id="KW-1185">Reference proteome</keyword>
<dbReference type="EMBL" id="CP003264">
    <property type="protein sequence ID" value="AFN35214.1"/>
    <property type="molecule type" value="Genomic_DNA"/>
</dbReference>
<protein>
    <submittedName>
        <fullName evidence="1">Uncharacterized protein</fullName>
    </submittedName>
</protein>
<accession>A0ABN4AU32</accession>
<sequence length="297" mass="33214">MPSAYKKIQHNVEFTVHNGNESHIVESGSRTTKVKQLEKGTFKNGRDEHILAGGQKTHIHGNEERSILSDDQVIEVKGDQVVTISSGTRSLDVGLFGVDTVEGKYDLTVEKITERTYGTSVEETYDKTYDVISSSVTNTFKLGIEENVTNSLTEYNRNGGFEHNVTSGEWITDVDGYIDIWSSGNIKFDSPKIEILGNAKITIETPLHYIYKQNKETEKPFKGDVYLASFTTRIFDEKAGTVLGAVNWFSKSDYGLIKLDNYIKKFGTKPLRIPEKKDVNNKAGSIKNEVVGVKNDN</sequence>
<evidence type="ECO:0000313" key="1">
    <source>
        <dbReference type="EMBL" id="AFN35214.1"/>
    </source>
</evidence>
<dbReference type="Proteomes" id="UP000003121">
    <property type="component" value="Chromosome"/>
</dbReference>
<proteinExistence type="predicted"/>
<name>A0ABN4AU32_9BURK</name>
<reference evidence="1 2" key="1">
    <citation type="journal article" date="2012" name="Vet. Microbiol.">
        <title>Comparative genomic analyses of the Taylorellae.</title>
        <authorList>
            <person name="Hauser H."/>
            <person name="Richter D.C."/>
            <person name="van Tonder A."/>
            <person name="Clark L."/>
            <person name="Preston A."/>
        </authorList>
    </citation>
    <scope>NUCLEOTIDE SEQUENCE [LARGE SCALE GENOMIC DNA]</scope>
    <source>
        <strain evidence="1 2">ATCC 35865</strain>
    </source>
</reference>